<evidence type="ECO:0000313" key="3">
    <source>
        <dbReference type="EMBL" id="MFC4056798.1"/>
    </source>
</evidence>
<dbReference type="RefSeq" id="WP_377284757.1">
    <property type="nucleotide sequence ID" value="NZ_JBHSBM010000005.1"/>
</dbReference>
<dbReference type="EMBL" id="JBHSBM010000005">
    <property type="protein sequence ID" value="MFC4056798.1"/>
    <property type="molecule type" value="Genomic_DNA"/>
</dbReference>
<proteinExistence type="predicted"/>
<organism evidence="3 4">
    <name type="scientific">Planomonospora corallina</name>
    <dbReference type="NCBI Taxonomy" id="1806052"/>
    <lineage>
        <taxon>Bacteria</taxon>
        <taxon>Bacillati</taxon>
        <taxon>Actinomycetota</taxon>
        <taxon>Actinomycetes</taxon>
        <taxon>Streptosporangiales</taxon>
        <taxon>Streptosporangiaceae</taxon>
        <taxon>Planomonospora</taxon>
    </lineage>
</organism>
<evidence type="ECO:0000313" key="4">
    <source>
        <dbReference type="Proteomes" id="UP001595850"/>
    </source>
</evidence>
<dbReference type="InterPro" id="IPR005183">
    <property type="entry name" value="DUF305_CopM-like"/>
</dbReference>
<dbReference type="Proteomes" id="UP001595850">
    <property type="component" value="Unassembled WGS sequence"/>
</dbReference>
<keyword evidence="4" id="KW-1185">Reference proteome</keyword>
<accession>A0ABV8I154</accession>
<evidence type="ECO:0000259" key="2">
    <source>
        <dbReference type="Pfam" id="PF03713"/>
    </source>
</evidence>
<comment type="caution">
    <text evidence="3">The sequence shown here is derived from an EMBL/GenBank/DDBJ whole genome shotgun (WGS) entry which is preliminary data.</text>
</comment>
<gene>
    <name evidence="3" type="ORF">ACFOWE_00685</name>
</gene>
<evidence type="ECO:0000256" key="1">
    <source>
        <dbReference type="SAM" id="SignalP"/>
    </source>
</evidence>
<dbReference type="PROSITE" id="PS51257">
    <property type="entry name" value="PROKAR_LIPOPROTEIN"/>
    <property type="match status" value="1"/>
</dbReference>
<reference evidence="4" key="1">
    <citation type="journal article" date="2019" name="Int. J. Syst. Evol. Microbiol.">
        <title>The Global Catalogue of Microorganisms (GCM) 10K type strain sequencing project: providing services to taxonomists for standard genome sequencing and annotation.</title>
        <authorList>
            <consortium name="The Broad Institute Genomics Platform"/>
            <consortium name="The Broad Institute Genome Sequencing Center for Infectious Disease"/>
            <person name="Wu L."/>
            <person name="Ma J."/>
        </authorList>
    </citation>
    <scope>NUCLEOTIDE SEQUENCE [LARGE SCALE GENOMIC DNA]</scope>
    <source>
        <strain evidence="4">TBRC 4489</strain>
    </source>
</reference>
<feature type="signal peptide" evidence="1">
    <location>
        <begin position="1"/>
        <end position="17"/>
    </location>
</feature>
<dbReference type="PANTHER" id="PTHR36933:SF1">
    <property type="entry name" value="SLL0788 PROTEIN"/>
    <property type="match status" value="1"/>
</dbReference>
<dbReference type="Gene3D" id="1.20.1260.10">
    <property type="match status" value="1"/>
</dbReference>
<keyword evidence="1" id="KW-0732">Signal</keyword>
<protein>
    <submittedName>
        <fullName evidence="3">DUF305 domain-containing protein</fullName>
    </submittedName>
</protein>
<dbReference type="InterPro" id="IPR012347">
    <property type="entry name" value="Ferritin-like"/>
</dbReference>
<feature type="domain" description="DUF305" evidence="2">
    <location>
        <begin position="72"/>
        <end position="212"/>
    </location>
</feature>
<feature type="chain" id="PRO_5046123923" evidence="1">
    <location>
        <begin position="18"/>
        <end position="215"/>
    </location>
</feature>
<dbReference type="PANTHER" id="PTHR36933">
    <property type="entry name" value="SLL0788 PROTEIN"/>
    <property type="match status" value="1"/>
</dbReference>
<name>A0ABV8I154_9ACTN</name>
<sequence>MGIMCRASLVLAVIATAAVTAGCSASEAGTSSPLVAGTGAPVIVPGGPGDAGRTAAPGERLGESEARVTAADVRFAEGMIPHHRQALEMAALVPERSSSRKVRTLAERIAAAQRPEIEAMRSWLESVGRTSGAHGIHGDGHPVTEEEMNRLRTARGRAFDELFLTLMIRHHEAALEMATGQLGAGADRTMTAMAGDVVSGQGVEISRMREMLEEL</sequence>
<dbReference type="Pfam" id="PF03713">
    <property type="entry name" value="DUF305"/>
    <property type="match status" value="1"/>
</dbReference>